<reference evidence="11" key="2">
    <citation type="submission" date="2015-01" db="EMBL/GenBank/DDBJ databases">
        <title>Evolutionary Origins and Diversification of the Mycorrhizal Mutualists.</title>
        <authorList>
            <consortium name="DOE Joint Genome Institute"/>
            <consortium name="Mycorrhizal Genomics Consortium"/>
            <person name="Kohler A."/>
            <person name="Kuo A."/>
            <person name="Nagy L.G."/>
            <person name="Floudas D."/>
            <person name="Copeland A."/>
            <person name="Barry K.W."/>
            <person name="Cichocki N."/>
            <person name="Veneault-Fourrey C."/>
            <person name="LaButti K."/>
            <person name="Lindquist E.A."/>
            <person name="Lipzen A."/>
            <person name="Lundell T."/>
            <person name="Morin E."/>
            <person name="Murat C."/>
            <person name="Riley R."/>
            <person name="Ohm R."/>
            <person name="Sun H."/>
            <person name="Tunlid A."/>
            <person name="Henrissat B."/>
            <person name="Grigoriev I.V."/>
            <person name="Hibbett D.S."/>
            <person name="Martin F."/>
        </authorList>
    </citation>
    <scope>NUCLEOTIDE SEQUENCE [LARGE SCALE GENOMIC DNA]</scope>
    <source>
        <strain evidence="11">MUT 4182</strain>
    </source>
</reference>
<dbReference type="EC" id="3.2.1.-" evidence="9"/>
<evidence type="ECO:0000256" key="7">
    <source>
        <dbReference type="ARBA" id="ARBA00023295"/>
    </source>
</evidence>
<keyword evidence="8 9" id="KW-0624">Polysaccharide degradation</keyword>
<keyword evidence="3" id="KW-0732">Signal</keyword>
<sequence>MGSAIPMVATSTPSGWENPRSTAAGRLWTLLRSSPVVTQFISDNGTSSGSLTEIRRKYIQDGVPITNSYVNVPRVDPSLNSITFNYCDQQKAAFLDRTSFQDRGGLNAVGEALKRGMVLVLSIYDDRDAHMLWLNSQYPPGASQGLLGVARGICATTSGVPDDVEAMFPTSSVTISNSRFGPIGSTVY</sequence>
<evidence type="ECO:0000256" key="2">
    <source>
        <dbReference type="ARBA" id="ARBA00006044"/>
    </source>
</evidence>
<dbReference type="InterPro" id="IPR037019">
    <property type="entry name" value="Glyco_hydro_7_sf"/>
</dbReference>
<evidence type="ECO:0000256" key="3">
    <source>
        <dbReference type="ARBA" id="ARBA00022729"/>
    </source>
</evidence>
<reference evidence="10 11" key="1">
    <citation type="submission" date="2014-04" db="EMBL/GenBank/DDBJ databases">
        <authorList>
            <consortium name="DOE Joint Genome Institute"/>
            <person name="Kuo A."/>
            <person name="Girlanda M."/>
            <person name="Perotto S."/>
            <person name="Kohler A."/>
            <person name="Nagy L.G."/>
            <person name="Floudas D."/>
            <person name="Copeland A."/>
            <person name="Barry K.W."/>
            <person name="Cichocki N."/>
            <person name="Veneault-Fourrey C."/>
            <person name="LaButti K."/>
            <person name="Lindquist E.A."/>
            <person name="Lipzen A."/>
            <person name="Lundell T."/>
            <person name="Morin E."/>
            <person name="Murat C."/>
            <person name="Sun H."/>
            <person name="Tunlid A."/>
            <person name="Henrissat B."/>
            <person name="Grigoriev I.V."/>
            <person name="Hibbett D.S."/>
            <person name="Martin F."/>
            <person name="Nordberg H.P."/>
            <person name="Cantor M.N."/>
            <person name="Hua S.X."/>
        </authorList>
    </citation>
    <scope>NUCLEOTIDE SEQUENCE [LARGE SCALE GENOMIC DNA]</scope>
    <source>
        <strain evidence="10 11">MUT 4182</strain>
    </source>
</reference>
<name>A0A0C3KMM1_9AGAM</name>
<comment type="similarity">
    <text evidence="2 9">Belongs to the glycosyl hydrolase 7 (cellulase C) family.</text>
</comment>
<accession>A0A0C3KMM1</accession>
<dbReference type="AlphaFoldDB" id="A0A0C3KMM1"/>
<keyword evidence="7 9" id="KW-0326">Glycosidase</keyword>
<evidence type="ECO:0000256" key="8">
    <source>
        <dbReference type="ARBA" id="ARBA00023326"/>
    </source>
</evidence>
<dbReference type="GO" id="GO:0016162">
    <property type="term" value="F:cellulose 1,4-beta-cellobiosidase activity"/>
    <property type="evidence" value="ECO:0007669"/>
    <property type="project" value="UniProtKB-EC"/>
</dbReference>
<evidence type="ECO:0000256" key="1">
    <source>
        <dbReference type="ARBA" id="ARBA00001641"/>
    </source>
</evidence>
<dbReference type="Proteomes" id="UP000054248">
    <property type="component" value="Unassembled WGS sequence"/>
</dbReference>
<dbReference type="HOGENOM" id="CLU_020817_2_0_1"/>
<evidence type="ECO:0000313" key="10">
    <source>
        <dbReference type="EMBL" id="KIO22628.1"/>
    </source>
</evidence>
<keyword evidence="4 9" id="KW-0378">Hydrolase</keyword>
<dbReference type="PRINTS" id="PR00734">
    <property type="entry name" value="GLHYDRLASE7"/>
</dbReference>
<dbReference type="PANTHER" id="PTHR33753">
    <property type="entry name" value="1,4-BETA-D-GLUCAN CELLOBIOHYDROLASE B"/>
    <property type="match status" value="1"/>
</dbReference>
<dbReference type="GO" id="GO:0030245">
    <property type="term" value="P:cellulose catabolic process"/>
    <property type="evidence" value="ECO:0007669"/>
    <property type="project" value="UniProtKB-KW"/>
</dbReference>
<dbReference type="InterPro" id="IPR013320">
    <property type="entry name" value="ConA-like_dom_sf"/>
</dbReference>
<dbReference type="PANTHER" id="PTHR33753:SF2">
    <property type="entry name" value="GLYCOSIDE HYDROLASE FAMILY 7 PROTEIN"/>
    <property type="match status" value="1"/>
</dbReference>
<comment type="catalytic activity">
    <reaction evidence="1">
        <text>Hydrolysis of (1-&gt;4)-beta-D-glucosidic linkages in cellulose and cellotetraose, releasing cellobiose from the non-reducing ends of the chains.</text>
        <dbReference type="EC" id="3.2.1.91"/>
    </reaction>
</comment>
<protein>
    <recommendedName>
        <fullName evidence="9">Glucanase</fullName>
        <ecNumber evidence="9">3.2.1.-</ecNumber>
    </recommendedName>
</protein>
<dbReference type="STRING" id="1051891.A0A0C3KMM1"/>
<dbReference type="SUPFAM" id="SSF49899">
    <property type="entry name" value="Concanavalin A-like lectins/glucanases"/>
    <property type="match status" value="1"/>
</dbReference>
<dbReference type="OrthoDB" id="412382at2759"/>
<dbReference type="Gene3D" id="2.70.100.10">
    <property type="entry name" value="Glycoside hydrolase, family 7, domain"/>
    <property type="match status" value="1"/>
</dbReference>
<dbReference type="Pfam" id="PF00840">
    <property type="entry name" value="Glyco_hydro_7"/>
    <property type="match status" value="1"/>
</dbReference>
<dbReference type="EMBL" id="KN823104">
    <property type="protein sequence ID" value="KIO22628.1"/>
    <property type="molecule type" value="Genomic_DNA"/>
</dbReference>
<keyword evidence="5 9" id="KW-0136">Cellulose degradation</keyword>
<evidence type="ECO:0000313" key="11">
    <source>
        <dbReference type="Proteomes" id="UP000054248"/>
    </source>
</evidence>
<dbReference type="InterPro" id="IPR001722">
    <property type="entry name" value="Glyco_hydro_7"/>
</dbReference>
<evidence type="ECO:0000256" key="4">
    <source>
        <dbReference type="ARBA" id="ARBA00022801"/>
    </source>
</evidence>
<organism evidence="10 11">
    <name type="scientific">Tulasnella calospora MUT 4182</name>
    <dbReference type="NCBI Taxonomy" id="1051891"/>
    <lineage>
        <taxon>Eukaryota</taxon>
        <taxon>Fungi</taxon>
        <taxon>Dikarya</taxon>
        <taxon>Basidiomycota</taxon>
        <taxon>Agaricomycotina</taxon>
        <taxon>Agaricomycetes</taxon>
        <taxon>Cantharellales</taxon>
        <taxon>Tulasnellaceae</taxon>
        <taxon>Tulasnella</taxon>
    </lineage>
</organism>
<evidence type="ECO:0000256" key="6">
    <source>
        <dbReference type="ARBA" id="ARBA00023277"/>
    </source>
</evidence>
<proteinExistence type="inferred from homology"/>
<evidence type="ECO:0000256" key="9">
    <source>
        <dbReference type="RuleBase" id="RU361164"/>
    </source>
</evidence>
<evidence type="ECO:0000256" key="5">
    <source>
        <dbReference type="ARBA" id="ARBA00023001"/>
    </source>
</evidence>
<gene>
    <name evidence="10" type="ORF">M407DRAFT_27816</name>
</gene>
<keyword evidence="6" id="KW-0119">Carbohydrate metabolism</keyword>
<keyword evidence="11" id="KW-1185">Reference proteome</keyword>